<reference evidence="2" key="1">
    <citation type="journal article" date="2022" name="bioRxiv">
        <title>Sequencing and chromosome-scale assembly of the giantPleurodeles waltlgenome.</title>
        <authorList>
            <person name="Brown T."/>
            <person name="Elewa A."/>
            <person name="Iarovenko S."/>
            <person name="Subramanian E."/>
            <person name="Araus A.J."/>
            <person name="Petzold A."/>
            <person name="Susuki M."/>
            <person name="Suzuki K.-i.T."/>
            <person name="Hayashi T."/>
            <person name="Toyoda A."/>
            <person name="Oliveira C."/>
            <person name="Osipova E."/>
            <person name="Leigh N.D."/>
            <person name="Simon A."/>
            <person name="Yun M.H."/>
        </authorList>
    </citation>
    <scope>NUCLEOTIDE SEQUENCE</scope>
    <source>
        <strain evidence="2">20211129_DDA</strain>
        <tissue evidence="2">Liver</tissue>
    </source>
</reference>
<keyword evidence="3" id="KW-1185">Reference proteome</keyword>
<protein>
    <submittedName>
        <fullName evidence="2">Uncharacterized protein</fullName>
    </submittedName>
</protein>
<comment type="caution">
    <text evidence="2">The sequence shown here is derived from an EMBL/GenBank/DDBJ whole genome shotgun (WGS) entry which is preliminary data.</text>
</comment>
<evidence type="ECO:0000313" key="3">
    <source>
        <dbReference type="Proteomes" id="UP001066276"/>
    </source>
</evidence>
<sequence>MGATCGPQVPLQYRGDRKEPSRSGNEKVPTRFTNYGPCYIELWDTPERGEVGRGDLRGGTAQWDCCKHEPRRSLDETLATTHHTLTSERQKESLGPTIQAQFDCILEAIADTKTALQQDIGVVSVGLGLLQAEHRKLVEKMTEVEKVVEDMQPTRRDLKKQMGN</sequence>
<name>A0AAV7VTV4_PLEWA</name>
<feature type="compositionally biased region" description="Basic and acidic residues" evidence="1">
    <location>
        <begin position="14"/>
        <end position="29"/>
    </location>
</feature>
<dbReference type="AlphaFoldDB" id="A0AAV7VTV4"/>
<evidence type="ECO:0000313" key="2">
    <source>
        <dbReference type="EMBL" id="KAJ1204201.1"/>
    </source>
</evidence>
<accession>A0AAV7VTV4</accession>
<dbReference type="Proteomes" id="UP001066276">
    <property type="component" value="Chromosome 2_1"/>
</dbReference>
<feature type="region of interest" description="Disordered" evidence="1">
    <location>
        <begin position="1"/>
        <end position="29"/>
    </location>
</feature>
<proteinExistence type="predicted"/>
<dbReference type="EMBL" id="JANPWB010000003">
    <property type="protein sequence ID" value="KAJ1204201.1"/>
    <property type="molecule type" value="Genomic_DNA"/>
</dbReference>
<gene>
    <name evidence="2" type="ORF">NDU88_007982</name>
</gene>
<organism evidence="2 3">
    <name type="scientific">Pleurodeles waltl</name>
    <name type="common">Iberian ribbed newt</name>
    <dbReference type="NCBI Taxonomy" id="8319"/>
    <lineage>
        <taxon>Eukaryota</taxon>
        <taxon>Metazoa</taxon>
        <taxon>Chordata</taxon>
        <taxon>Craniata</taxon>
        <taxon>Vertebrata</taxon>
        <taxon>Euteleostomi</taxon>
        <taxon>Amphibia</taxon>
        <taxon>Batrachia</taxon>
        <taxon>Caudata</taxon>
        <taxon>Salamandroidea</taxon>
        <taxon>Salamandridae</taxon>
        <taxon>Pleurodelinae</taxon>
        <taxon>Pleurodeles</taxon>
    </lineage>
</organism>
<evidence type="ECO:0000256" key="1">
    <source>
        <dbReference type="SAM" id="MobiDB-lite"/>
    </source>
</evidence>